<dbReference type="EC" id="1.3.1.9" evidence="8"/>
<evidence type="ECO:0000256" key="5">
    <source>
        <dbReference type="ARBA" id="ARBA00023002"/>
    </source>
</evidence>
<dbReference type="InterPro" id="IPR014358">
    <property type="entry name" value="Enoyl-ACP_Rdtase_NADH"/>
</dbReference>
<keyword evidence="5 8" id="KW-0560">Oxidoreductase</keyword>
<evidence type="ECO:0000256" key="8">
    <source>
        <dbReference type="PIRNR" id="PIRNR000094"/>
    </source>
</evidence>
<keyword evidence="10" id="KW-1185">Reference proteome</keyword>
<dbReference type="PRINTS" id="PR00081">
    <property type="entry name" value="GDHRDH"/>
</dbReference>
<dbReference type="Gene3D" id="3.40.50.720">
    <property type="entry name" value="NAD(P)-binding Rossmann-like Domain"/>
    <property type="match status" value="1"/>
</dbReference>
<evidence type="ECO:0000256" key="4">
    <source>
        <dbReference type="ARBA" id="ARBA00022832"/>
    </source>
</evidence>
<evidence type="ECO:0000256" key="7">
    <source>
        <dbReference type="ARBA" id="ARBA00023160"/>
    </source>
</evidence>
<comment type="catalytic activity">
    <reaction evidence="8">
        <text>a 2,3-saturated acyl-[ACP] + NAD(+) = a (2E)-enoyl-[ACP] + NADH + H(+)</text>
        <dbReference type="Rhea" id="RHEA:10240"/>
        <dbReference type="Rhea" id="RHEA-COMP:9925"/>
        <dbReference type="Rhea" id="RHEA-COMP:9926"/>
        <dbReference type="ChEBI" id="CHEBI:15378"/>
        <dbReference type="ChEBI" id="CHEBI:57540"/>
        <dbReference type="ChEBI" id="CHEBI:57945"/>
        <dbReference type="ChEBI" id="CHEBI:78784"/>
        <dbReference type="ChEBI" id="CHEBI:78785"/>
        <dbReference type="EC" id="1.3.1.9"/>
    </reaction>
</comment>
<dbReference type="Gene3D" id="1.10.8.400">
    <property type="entry name" value="Enoyl acyl carrier protein reductase"/>
    <property type="match status" value="1"/>
</dbReference>
<dbReference type="EMBL" id="JADIKF010000039">
    <property type="protein sequence ID" value="MBM7130925.1"/>
    <property type="molecule type" value="Genomic_DNA"/>
</dbReference>
<dbReference type="RefSeq" id="WP_204632468.1">
    <property type="nucleotide sequence ID" value="NZ_BSOC01000002.1"/>
</dbReference>
<dbReference type="InterPro" id="IPR002347">
    <property type="entry name" value="SDR_fam"/>
</dbReference>
<gene>
    <name evidence="9" type="ORF">ISS99_15460</name>
</gene>
<comment type="similarity">
    <text evidence="2 8">Belongs to the short-chain dehydrogenases/reductases (SDR) family. FabI subfamily.</text>
</comment>
<dbReference type="CDD" id="cd05372">
    <property type="entry name" value="ENR_SDR"/>
    <property type="match status" value="1"/>
</dbReference>
<keyword evidence="3 8" id="KW-0444">Lipid biosynthesis</keyword>
<dbReference type="PANTHER" id="PTHR43159">
    <property type="entry name" value="ENOYL-[ACYL-CARRIER-PROTEIN] REDUCTASE"/>
    <property type="match status" value="1"/>
</dbReference>
<dbReference type="InterPro" id="IPR036291">
    <property type="entry name" value="NAD(P)-bd_dom_sf"/>
</dbReference>
<dbReference type="PIRSF" id="PIRSF000094">
    <property type="entry name" value="Enoyl-ACP_rdct"/>
    <property type="match status" value="1"/>
</dbReference>
<comment type="pathway">
    <text evidence="1">Lipid metabolism; fatty acid biosynthesis.</text>
</comment>
<proteinExistence type="inferred from homology"/>
<evidence type="ECO:0000313" key="10">
    <source>
        <dbReference type="Proteomes" id="UP001430193"/>
    </source>
</evidence>
<dbReference type="Proteomes" id="UP001430193">
    <property type="component" value="Unassembled WGS sequence"/>
</dbReference>
<accession>A0ABS2KIQ1</accession>
<evidence type="ECO:0000256" key="1">
    <source>
        <dbReference type="ARBA" id="ARBA00005194"/>
    </source>
</evidence>
<dbReference type="SUPFAM" id="SSF51735">
    <property type="entry name" value="NAD(P)-binding Rossmann-fold domains"/>
    <property type="match status" value="1"/>
</dbReference>
<name>A0ABS2KIQ1_9GAMM</name>
<protein>
    <recommendedName>
        <fullName evidence="8">Enoyl-[acyl-carrier-protein] reductase [NADH]</fullName>
        <ecNumber evidence="8">1.3.1.9</ecNumber>
    </recommendedName>
</protein>
<organism evidence="9 10">
    <name type="scientific">Dyella mobilis</name>
    <dbReference type="NCBI Taxonomy" id="1849582"/>
    <lineage>
        <taxon>Bacteria</taxon>
        <taxon>Pseudomonadati</taxon>
        <taxon>Pseudomonadota</taxon>
        <taxon>Gammaproteobacteria</taxon>
        <taxon>Lysobacterales</taxon>
        <taxon>Rhodanobacteraceae</taxon>
        <taxon>Dyella</taxon>
    </lineage>
</organism>
<evidence type="ECO:0000256" key="3">
    <source>
        <dbReference type="ARBA" id="ARBA00022516"/>
    </source>
</evidence>
<keyword evidence="4" id="KW-0276">Fatty acid metabolism</keyword>
<dbReference type="Pfam" id="PF13561">
    <property type="entry name" value="adh_short_C2"/>
    <property type="match status" value="1"/>
</dbReference>
<dbReference type="PANTHER" id="PTHR43159:SF2">
    <property type="entry name" value="ENOYL-[ACYL-CARRIER-PROTEIN] REDUCTASE [NADH], CHLOROPLASTIC"/>
    <property type="match status" value="1"/>
</dbReference>
<comment type="caution">
    <text evidence="9">The sequence shown here is derived from an EMBL/GenBank/DDBJ whole genome shotgun (WGS) entry which is preliminary data.</text>
</comment>
<keyword evidence="6" id="KW-0443">Lipid metabolism</keyword>
<evidence type="ECO:0000313" key="9">
    <source>
        <dbReference type="EMBL" id="MBM7130925.1"/>
    </source>
</evidence>
<reference evidence="9" key="1">
    <citation type="submission" date="2020-10" db="EMBL/GenBank/DDBJ databases">
        <title>Phylogeny of dyella-like bacteria.</title>
        <authorList>
            <person name="Fu J."/>
        </authorList>
    </citation>
    <scope>NUCLEOTIDE SEQUENCE</scope>
    <source>
        <strain evidence="9">DHON07</strain>
    </source>
</reference>
<keyword evidence="7 8" id="KW-0275">Fatty acid biosynthesis</keyword>
<evidence type="ECO:0000256" key="6">
    <source>
        <dbReference type="ARBA" id="ARBA00023098"/>
    </source>
</evidence>
<sequence>MGFLHGKRALITGVASQRSIAWGIANAMHREGAQLAFSYPSDRMKDRVDEAANAFGSNLVLPCDVADDAQIENLFAALGKHWDGLDILVHSIGFAPREAIQGEFLDHLTREHFAIAHDISSYSLTALAKAARPMMAGRNGAILTLTYLGAERAMAHYNVMGLAKASLEANVRYLAFNLGPETTRVNAISAGPIKTLAAAGIADFRKMLEHVEENAPLRRSVTIDEVGNVGAFLCSDLASGITGEITYVDAGYNTLGIAGT</sequence>
<evidence type="ECO:0000256" key="2">
    <source>
        <dbReference type="ARBA" id="ARBA00009233"/>
    </source>
</evidence>
<keyword evidence="8" id="KW-0520">NAD</keyword>